<dbReference type="GO" id="GO:0003700">
    <property type="term" value="F:DNA-binding transcription factor activity"/>
    <property type="evidence" value="ECO:0007669"/>
    <property type="project" value="TreeGrafter"/>
</dbReference>
<reference evidence="3 4" key="1">
    <citation type="journal article" date="2011" name="J. Bacteriol.">
        <title>Genome sequence of the Mycobacterium colombiense type strain, CECT 3035.</title>
        <authorList>
            <person name="Gonzalez-Perez M."/>
            <person name="Murcia M.I."/>
            <person name="Landsman D."/>
            <person name="Jordan I.K."/>
            <person name="Marino-Ramirez L."/>
        </authorList>
    </citation>
    <scope>NUCLEOTIDE SEQUENCE [LARGE SCALE GENOMIC DNA]</scope>
    <source>
        <strain evidence="3 4">CECT 3035</strain>
    </source>
</reference>
<comment type="caution">
    <text evidence="3">The sequence shown here is derived from an EMBL/GenBank/DDBJ whole genome shotgun (WGS) entry which is preliminary data.</text>
</comment>
<dbReference type="AlphaFoldDB" id="J4TIQ0"/>
<sequence>MAERADVTEVLLFRHFGSKAGLFDEAVLAPFEGFVSDWASRWQQLRVSGETLDELGREYIDLLYGFLEQNRQLVVALLSARAHHPTTDERLDGLFARLEQTVRDGAARYGLPIRDPTATVRLTFGMVLSAVVHAQILFPAKSPLTRSQIIEEITRYMLYGITDPT</sequence>
<accession>J4TIQ0</accession>
<name>J4TIQ0_9MYCO</name>
<dbReference type="Pfam" id="PF00440">
    <property type="entry name" value="TetR_N"/>
    <property type="match status" value="1"/>
</dbReference>
<evidence type="ECO:0000313" key="4">
    <source>
        <dbReference type="Proteomes" id="UP000006455"/>
    </source>
</evidence>
<evidence type="ECO:0000259" key="2">
    <source>
        <dbReference type="Pfam" id="PF00440"/>
    </source>
</evidence>
<feature type="domain" description="HTH tetR-type" evidence="2">
    <location>
        <begin position="2"/>
        <end position="26"/>
    </location>
</feature>
<dbReference type="EMBL" id="AFVW02000002">
    <property type="protein sequence ID" value="EJO89413.1"/>
    <property type="molecule type" value="Genomic_DNA"/>
</dbReference>
<proteinExistence type="predicted"/>
<dbReference type="PANTHER" id="PTHR30055">
    <property type="entry name" value="HTH-TYPE TRANSCRIPTIONAL REGULATOR RUTR"/>
    <property type="match status" value="1"/>
</dbReference>
<dbReference type="PANTHER" id="PTHR30055:SF226">
    <property type="entry name" value="HTH-TYPE TRANSCRIPTIONAL REGULATOR PKSA"/>
    <property type="match status" value="1"/>
</dbReference>
<dbReference type="Gene3D" id="1.10.357.10">
    <property type="entry name" value="Tetracycline Repressor, domain 2"/>
    <property type="match status" value="1"/>
</dbReference>
<evidence type="ECO:0000256" key="1">
    <source>
        <dbReference type="ARBA" id="ARBA00023125"/>
    </source>
</evidence>
<protein>
    <recommendedName>
        <fullName evidence="2">HTH tetR-type domain-containing protein</fullName>
    </recommendedName>
</protein>
<dbReference type="eggNOG" id="COG1309">
    <property type="taxonomic scope" value="Bacteria"/>
</dbReference>
<gene>
    <name evidence="3" type="ORF">MCOL_V204470</name>
</gene>
<dbReference type="InterPro" id="IPR050109">
    <property type="entry name" value="HTH-type_TetR-like_transc_reg"/>
</dbReference>
<organism evidence="3 4">
    <name type="scientific">Mycobacterium colombiense CECT 3035</name>
    <dbReference type="NCBI Taxonomy" id="1041522"/>
    <lineage>
        <taxon>Bacteria</taxon>
        <taxon>Bacillati</taxon>
        <taxon>Actinomycetota</taxon>
        <taxon>Actinomycetes</taxon>
        <taxon>Mycobacteriales</taxon>
        <taxon>Mycobacteriaceae</taxon>
        <taxon>Mycobacterium</taxon>
        <taxon>Mycobacterium avium complex (MAC)</taxon>
    </lineage>
</organism>
<dbReference type="InterPro" id="IPR001647">
    <property type="entry name" value="HTH_TetR"/>
</dbReference>
<dbReference type="STRING" id="1041522.GCA_002105755_02187"/>
<dbReference type="Proteomes" id="UP000006455">
    <property type="component" value="Unassembled WGS sequence"/>
</dbReference>
<keyword evidence="1" id="KW-0238">DNA-binding</keyword>
<dbReference type="GO" id="GO:0000976">
    <property type="term" value="F:transcription cis-regulatory region binding"/>
    <property type="evidence" value="ECO:0007669"/>
    <property type="project" value="TreeGrafter"/>
</dbReference>
<evidence type="ECO:0000313" key="3">
    <source>
        <dbReference type="EMBL" id="EJO89413.1"/>
    </source>
</evidence>